<dbReference type="GeneID" id="19013951"/>
<evidence type="ECO:0000313" key="1">
    <source>
        <dbReference type="EMBL" id="CCO66683.1"/>
    </source>
</evidence>
<name>K8F2Y1_9CHLO</name>
<dbReference type="RefSeq" id="XP_007511123.1">
    <property type="nucleotide sequence ID" value="XM_007511061.1"/>
</dbReference>
<gene>
    <name evidence="1" type="ORF">Bathy09g04450</name>
</gene>
<dbReference type="OrthoDB" id="272481at2759"/>
<accession>K8F2Y1</accession>
<protein>
    <submittedName>
        <fullName evidence="1">Uncharacterized protein</fullName>
    </submittedName>
</protein>
<organism evidence="1 2">
    <name type="scientific">Bathycoccus prasinos</name>
    <dbReference type="NCBI Taxonomy" id="41875"/>
    <lineage>
        <taxon>Eukaryota</taxon>
        <taxon>Viridiplantae</taxon>
        <taxon>Chlorophyta</taxon>
        <taxon>Mamiellophyceae</taxon>
        <taxon>Mamiellales</taxon>
        <taxon>Bathycoccaceae</taxon>
        <taxon>Bathycoccus</taxon>
    </lineage>
</organism>
<keyword evidence="2" id="KW-1185">Reference proteome</keyword>
<dbReference type="EMBL" id="FO082270">
    <property type="protein sequence ID" value="CCO66683.1"/>
    <property type="molecule type" value="Genomic_DNA"/>
</dbReference>
<reference evidence="1 2" key="1">
    <citation type="submission" date="2011-10" db="EMBL/GenBank/DDBJ databases">
        <authorList>
            <person name="Genoscope - CEA"/>
        </authorList>
    </citation>
    <scope>NUCLEOTIDE SEQUENCE [LARGE SCALE GENOMIC DNA]</scope>
    <source>
        <strain evidence="1 2">RCC 1105</strain>
    </source>
</reference>
<dbReference type="KEGG" id="bpg:Bathy09g04450"/>
<dbReference type="AlphaFoldDB" id="K8F2Y1"/>
<dbReference type="Proteomes" id="UP000198341">
    <property type="component" value="Chromosome 9"/>
</dbReference>
<sequence>MIFNLEGLTVYFPYEYLYPVRFKRVDFFTIAILLPFSSSRFSFFPYPRTIQTTT</sequence>
<proteinExistence type="predicted"/>
<evidence type="ECO:0000313" key="2">
    <source>
        <dbReference type="Proteomes" id="UP000198341"/>
    </source>
</evidence>